<feature type="domain" description="MATH" evidence="1">
    <location>
        <begin position="19"/>
        <end position="154"/>
    </location>
</feature>
<sequence>MGNMGSSAPDSTVLKSWRDRSPTSSVVKLSQVTAINNKYESPQFESGGYNWRMVLYPKGNEDDNGSGFVSMYVELDKSCLSSSTTSPTEVFAHLSFFVFNKKENKYFSVQDVEAKLFNSSRTVWGVSKVLPLDKFNDPEQGYIVDGECEFGADVLIAPPEEKLDFPKFTWRVRDVSLLKGNDCVSKIFPMKEKNWSLKLYPKGESGEDDDLTMSLHLADGEVLQPGEMVSVRAQLRILDPRGSNHKTTWLNMWVMNKAMGLVQTMSLAELGEAYLDTEDAVNVEMECEVLNSRNNPFFN</sequence>
<dbReference type="CDD" id="cd00121">
    <property type="entry name" value="MATH"/>
    <property type="match status" value="2"/>
</dbReference>
<organism evidence="2 3">
    <name type="scientific">Camelina sativa</name>
    <name type="common">False flax</name>
    <name type="synonym">Myagrum sativum</name>
    <dbReference type="NCBI Taxonomy" id="90675"/>
    <lineage>
        <taxon>Eukaryota</taxon>
        <taxon>Viridiplantae</taxon>
        <taxon>Streptophyta</taxon>
        <taxon>Embryophyta</taxon>
        <taxon>Tracheophyta</taxon>
        <taxon>Spermatophyta</taxon>
        <taxon>Magnoliopsida</taxon>
        <taxon>eudicotyledons</taxon>
        <taxon>Gunneridae</taxon>
        <taxon>Pentapetalae</taxon>
        <taxon>rosids</taxon>
        <taxon>malvids</taxon>
        <taxon>Brassicales</taxon>
        <taxon>Brassicaceae</taxon>
        <taxon>Camelineae</taxon>
        <taxon>Camelina</taxon>
    </lineage>
</organism>
<gene>
    <name evidence="3" type="primary">LOC104770955</name>
</gene>
<proteinExistence type="predicted"/>
<reference evidence="3" key="2">
    <citation type="submission" date="2025-08" db="UniProtKB">
        <authorList>
            <consortium name="RefSeq"/>
        </authorList>
    </citation>
    <scope>IDENTIFICATION</scope>
    <source>
        <tissue evidence="3">Leaf</tissue>
    </source>
</reference>
<dbReference type="Proteomes" id="UP000694864">
    <property type="component" value="Chromosome 20"/>
</dbReference>
<dbReference type="PANTHER" id="PTHR46162:SF5">
    <property type="entry name" value="T23K8.6-RELATED"/>
    <property type="match status" value="1"/>
</dbReference>
<name>A0ABM0Y0R0_CAMSA</name>
<dbReference type="Pfam" id="PF22486">
    <property type="entry name" value="MATH_2"/>
    <property type="match status" value="2"/>
</dbReference>
<protein>
    <submittedName>
        <fullName evidence="3">Uncharacterized protein LOC104770955</fullName>
    </submittedName>
</protein>
<dbReference type="PANTHER" id="PTHR46162">
    <property type="entry name" value="TRAF-LIKE FAMILY PROTEIN"/>
    <property type="match status" value="1"/>
</dbReference>
<dbReference type="SUPFAM" id="SSF49599">
    <property type="entry name" value="TRAF domain-like"/>
    <property type="match status" value="2"/>
</dbReference>
<evidence type="ECO:0000313" key="2">
    <source>
        <dbReference type="Proteomes" id="UP000694864"/>
    </source>
</evidence>
<dbReference type="SMART" id="SM00061">
    <property type="entry name" value="MATH"/>
    <property type="match status" value="2"/>
</dbReference>
<accession>A0ABM0Y0R0</accession>
<keyword evidence="2" id="KW-1185">Reference proteome</keyword>
<evidence type="ECO:0000313" key="3">
    <source>
        <dbReference type="RefSeq" id="XP_010493732.1"/>
    </source>
</evidence>
<evidence type="ECO:0000259" key="1">
    <source>
        <dbReference type="PROSITE" id="PS50144"/>
    </source>
</evidence>
<dbReference type="InterPro" id="IPR008974">
    <property type="entry name" value="TRAF-like"/>
</dbReference>
<reference evidence="2" key="1">
    <citation type="journal article" date="2014" name="Nat. Commun.">
        <title>The emerging biofuel crop Camelina sativa retains a highly undifferentiated hexaploid genome structure.</title>
        <authorList>
            <person name="Kagale S."/>
            <person name="Koh C."/>
            <person name="Nixon J."/>
            <person name="Bollina V."/>
            <person name="Clarke W.E."/>
            <person name="Tuteja R."/>
            <person name="Spillane C."/>
            <person name="Robinson S.J."/>
            <person name="Links M.G."/>
            <person name="Clarke C."/>
            <person name="Higgins E.E."/>
            <person name="Huebert T."/>
            <person name="Sharpe A.G."/>
            <person name="Parkin I.A."/>
        </authorList>
    </citation>
    <scope>NUCLEOTIDE SEQUENCE [LARGE SCALE GENOMIC DNA]</scope>
    <source>
        <strain evidence="2">cv. DH55</strain>
    </source>
</reference>
<dbReference type="Gene3D" id="2.60.210.10">
    <property type="entry name" value="Apoptosis, Tumor Necrosis Factor Receptor Associated Protein 2, Chain A"/>
    <property type="match status" value="2"/>
</dbReference>
<dbReference type="PROSITE" id="PS50144">
    <property type="entry name" value="MATH"/>
    <property type="match status" value="2"/>
</dbReference>
<dbReference type="RefSeq" id="XP_010493732.1">
    <property type="nucleotide sequence ID" value="XM_010495430.1"/>
</dbReference>
<dbReference type="GeneID" id="104770955"/>
<dbReference type="InterPro" id="IPR002083">
    <property type="entry name" value="MATH/TRAF_dom"/>
</dbReference>
<feature type="domain" description="MATH" evidence="1">
    <location>
        <begin position="165"/>
        <end position="287"/>
    </location>
</feature>